<dbReference type="STRING" id="1227456.C450_10898"/>
<keyword evidence="2 5" id="KW-0812">Transmembrane</keyword>
<evidence type="ECO:0000313" key="6">
    <source>
        <dbReference type="EMBL" id="EMA52601.1"/>
    </source>
</evidence>
<dbReference type="InterPro" id="IPR032808">
    <property type="entry name" value="DoxX"/>
</dbReference>
<feature type="transmembrane region" description="Helical" evidence="5">
    <location>
        <begin position="138"/>
        <end position="157"/>
    </location>
</feature>
<keyword evidence="7" id="KW-1185">Reference proteome</keyword>
<sequence>MRILRRHPESFDDRSAGLHGKSSVIALQAGIFDASGAGIVFLVARLLFGGVLAFMGMNHFMNADQMVPYADAKGIPAASLLVPFSGGQLLFGGLAIVFGIYPVLGGGAIAVFLPIAAVMMHDFWAVSEEEQQSELTDFLKNVAMTGGALAFLAAGGVDWPFALGIGAF</sequence>
<evidence type="ECO:0000256" key="2">
    <source>
        <dbReference type="ARBA" id="ARBA00022692"/>
    </source>
</evidence>
<reference evidence="6 7" key="1">
    <citation type="journal article" date="2014" name="PLoS Genet.">
        <title>Phylogenetically driven sequencing of extremely halophilic archaea reveals strategies for static and dynamic osmo-response.</title>
        <authorList>
            <person name="Becker E.A."/>
            <person name="Seitzer P.M."/>
            <person name="Tritt A."/>
            <person name="Larsen D."/>
            <person name="Krusor M."/>
            <person name="Yao A.I."/>
            <person name="Wu D."/>
            <person name="Madern D."/>
            <person name="Eisen J.A."/>
            <person name="Darling A.E."/>
            <person name="Facciotti M.T."/>
        </authorList>
    </citation>
    <scope>NUCLEOTIDE SEQUENCE [LARGE SCALE GENOMIC DNA]</scope>
    <source>
        <strain evidence="6 7">DSM 8989</strain>
    </source>
</reference>
<comment type="subcellular location">
    <subcellularLocation>
        <location evidence="1">Membrane</location>
        <topology evidence="1">Multi-pass membrane protein</topology>
    </subcellularLocation>
</comment>
<feature type="transmembrane region" description="Helical" evidence="5">
    <location>
        <begin position="37"/>
        <end position="57"/>
    </location>
</feature>
<dbReference type="PATRIC" id="fig|1227456.3.peg.2206"/>
<gene>
    <name evidence="6" type="ORF">C450_10898</name>
</gene>
<evidence type="ECO:0000256" key="1">
    <source>
        <dbReference type="ARBA" id="ARBA00004141"/>
    </source>
</evidence>
<organism evidence="6 7">
    <name type="scientific">Halococcus salifodinae DSM 8989</name>
    <dbReference type="NCBI Taxonomy" id="1227456"/>
    <lineage>
        <taxon>Archaea</taxon>
        <taxon>Methanobacteriati</taxon>
        <taxon>Methanobacteriota</taxon>
        <taxon>Stenosarchaea group</taxon>
        <taxon>Halobacteria</taxon>
        <taxon>Halobacteriales</taxon>
        <taxon>Halococcaceae</taxon>
        <taxon>Halococcus</taxon>
    </lineage>
</organism>
<dbReference type="EMBL" id="AOME01000054">
    <property type="protein sequence ID" value="EMA52601.1"/>
    <property type="molecule type" value="Genomic_DNA"/>
</dbReference>
<protein>
    <submittedName>
        <fullName evidence="6">Terminal quinol oxidase subunit</fullName>
    </submittedName>
</protein>
<evidence type="ECO:0000313" key="7">
    <source>
        <dbReference type="Proteomes" id="UP000011625"/>
    </source>
</evidence>
<proteinExistence type="predicted"/>
<accession>M0N415</accession>
<keyword evidence="4 5" id="KW-0472">Membrane</keyword>
<comment type="caution">
    <text evidence="6">The sequence shown here is derived from an EMBL/GenBank/DDBJ whole genome shotgun (WGS) entry which is preliminary data.</text>
</comment>
<dbReference type="Proteomes" id="UP000011625">
    <property type="component" value="Unassembled WGS sequence"/>
</dbReference>
<feature type="transmembrane region" description="Helical" evidence="5">
    <location>
        <begin position="78"/>
        <end position="101"/>
    </location>
</feature>
<keyword evidence="3 5" id="KW-1133">Transmembrane helix</keyword>
<dbReference type="Pfam" id="PF07681">
    <property type="entry name" value="DoxX"/>
    <property type="match status" value="1"/>
</dbReference>
<dbReference type="AlphaFoldDB" id="M0N415"/>
<evidence type="ECO:0000256" key="4">
    <source>
        <dbReference type="ARBA" id="ARBA00023136"/>
    </source>
</evidence>
<dbReference type="GO" id="GO:0016020">
    <property type="term" value="C:membrane"/>
    <property type="evidence" value="ECO:0007669"/>
    <property type="project" value="UniProtKB-SubCell"/>
</dbReference>
<name>M0N415_9EURY</name>
<evidence type="ECO:0000256" key="5">
    <source>
        <dbReference type="SAM" id="Phobius"/>
    </source>
</evidence>
<feature type="transmembrane region" description="Helical" evidence="5">
    <location>
        <begin position="107"/>
        <end position="126"/>
    </location>
</feature>
<evidence type="ECO:0000256" key="3">
    <source>
        <dbReference type="ARBA" id="ARBA00022989"/>
    </source>
</evidence>